<organism evidence="1 2">
    <name type="scientific">Paraburkholderia elongata</name>
    <dbReference type="NCBI Taxonomy" id="2675747"/>
    <lineage>
        <taxon>Bacteria</taxon>
        <taxon>Pseudomonadati</taxon>
        <taxon>Pseudomonadota</taxon>
        <taxon>Betaproteobacteria</taxon>
        <taxon>Burkholderiales</taxon>
        <taxon>Burkholderiaceae</taxon>
        <taxon>Paraburkholderia</taxon>
    </lineage>
</organism>
<proteinExistence type="predicted"/>
<sequence length="206" mass="21791">MSDVIESMHRKLAANRTVIATHQQAFDVLRAGHQRAADVRAALQAPAAPVIETSAQAVESAAPVIDEPAPSTIARAKGGASTAPVTLQQERAQAVEPAEPGPMALADAYVNRTGPFTDPVDTAPVGAVEAVAALIDEPPEVAATECALFTSPEYLADLEALKAGMAARAEAQKDEPLVVTTYRELTDDERRRRLLHVMEVARELPA</sequence>
<keyword evidence="2" id="KW-1185">Reference proteome</keyword>
<evidence type="ECO:0000313" key="1">
    <source>
        <dbReference type="EMBL" id="NPT58639.1"/>
    </source>
</evidence>
<feature type="non-terminal residue" evidence="1">
    <location>
        <position position="206"/>
    </location>
</feature>
<gene>
    <name evidence="1" type="ORF">GNZ13_29815</name>
</gene>
<dbReference type="EMBL" id="WOEZ01000178">
    <property type="protein sequence ID" value="NPT58639.1"/>
    <property type="molecule type" value="Genomic_DNA"/>
</dbReference>
<accession>A0A972NUI4</accession>
<dbReference type="Proteomes" id="UP000655523">
    <property type="component" value="Unassembled WGS sequence"/>
</dbReference>
<reference evidence="1 2" key="1">
    <citation type="submission" date="2019-11" db="EMBL/GenBank/DDBJ databases">
        <title>Metabolism of dissolved organic matter in forest soils.</title>
        <authorList>
            <person name="Cyle K.T."/>
            <person name="Wilhelm R.C."/>
            <person name="Martinez C.E."/>
        </authorList>
    </citation>
    <scope>NUCLEOTIDE SEQUENCE [LARGE SCALE GENOMIC DNA]</scope>
    <source>
        <strain evidence="1 2">5N</strain>
    </source>
</reference>
<name>A0A972NUI4_9BURK</name>
<protein>
    <submittedName>
        <fullName evidence="1">Uncharacterized protein</fullName>
    </submittedName>
</protein>
<comment type="caution">
    <text evidence="1">The sequence shown here is derived from an EMBL/GenBank/DDBJ whole genome shotgun (WGS) entry which is preliminary data.</text>
</comment>
<dbReference type="AlphaFoldDB" id="A0A972NUI4"/>
<evidence type="ECO:0000313" key="2">
    <source>
        <dbReference type="Proteomes" id="UP000655523"/>
    </source>
</evidence>